<feature type="compositionally biased region" description="Low complexity" evidence="1">
    <location>
        <begin position="61"/>
        <end position="78"/>
    </location>
</feature>
<feature type="region of interest" description="Disordered" evidence="1">
    <location>
        <begin position="54"/>
        <end position="110"/>
    </location>
</feature>
<feature type="compositionally biased region" description="Basic and acidic residues" evidence="1">
    <location>
        <begin position="79"/>
        <end position="91"/>
    </location>
</feature>
<dbReference type="Pfam" id="PF03382">
    <property type="entry name" value="DUF285"/>
    <property type="match status" value="2"/>
</dbReference>
<dbReference type="Proteomes" id="UP000182152">
    <property type="component" value="Unassembled WGS sequence"/>
</dbReference>
<dbReference type="Gene3D" id="3.80.10.10">
    <property type="entry name" value="Ribonuclease Inhibitor"/>
    <property type="match status" value="1"/>
</dbReference>
<evidence type="ECO:0000313" key="2">
    <source>
        <dbReference type="EMBL" id="OJG83295.1"/>
    </source>
</evidence>
<reference evidence="2 3" key="1">
    <citation type="submission" date="2014-12" db="EMBL/GenBank/DDBJ databases">
        <title>Draft genome sequences of 29 type strains of Enterococci.</title>
        <authorList>
            <person name="Zhong Z."/>
            <person name="Sun Z."/>
            <person name="Liu W."/>
            <person name="Zhang W."/>
            <person name="Zhang H."/>
        </authorList>
    </citation>
    <scope>NUCLEOTIDE SEQUENCE [LARGE SCALE GENOMIC DNA]</scope>
    <source>
        <strain evidence="2 3">DSM 15687</strain>
    </source>
</reference>
<evidence type="ECO:0000256" key="1">
    <source>
        <dbReference type="SAM" id="MobiDB-lite"/>
    </source>
</evidence>
<accession>A0A1L8WQK3</accession>
<dbReference type="InterPro" id="IPR005046">
    <property type="entry name" value="DUF285"/>
</dbReference>
<evidence type="ECO:0000313" key="3">
    <source>
        <dbReference type="Proteomes" id="UP000182152"/>
    </source>
</evidence>
<dbReference type="AlphaFoldDB" id="A0A1L8WQK3"/>
<name>A0A1L8WQK3_9ENTE</name>
<dbReference type="SUPFAM" id="SSF52058">
    <property type="entry name" value="L domain-like"/>
    <property type="match status" value="1"/>
</dbReference>
<evidence type="ECO:0008006" key="4">
    <source>
        <dbReference type="Google" id="ProtNLM"/>
    </source>
</evidence>
<dbReference type="EMBL" id="JXLB01000004">
    <property type="protein sequence ID" value="OJG83295.1"/>
    <property type="molecule type" value="Genomic_DNA"/>
</dbReference>
<dbReference type="InterPro" id="IPR032675">
    <property type="entry name" value="LRR_dom_sf"/>
</dbReference>
<dbReference type="STRING" id="150033.RV14_GL001653"/>
<sequence length="700" mass="76477">MLLVATVCSSSSFVLADEDPRLTQEEIQKSKEMIESMNPLNQLTQSSFSGISNVEEQTSETNSVNPIPSNSTTSSTDISKIEKMPTSDTKEPPYLLPQESDFQGDDSDTTRASNNVLIEGSWLTPQQGNIWLSQWEYYTRTYNGYSSVLLRRYKGSSSTVVIPGIIPTNNGTKRVVINSLTDTSNDYLFADTKSLIRNVRIVPGVWNDKTFKVGCLSTQGCALAFRNATNLETVSLTGLDFFNNTPSGGSSLHKITDTSYMFQGCRNLTRVEFPAIGANITNASYMFQSCTSLNNSGLINMDKFFMDDLSVEASQNALNRTPGMFYGCSSLTSVPSLPTKWVIDMEDMFSDCTSLTNFDTTQIRFLTTCAVNLRHMFANCPNLQIVDVSDVVTDPKADTTGMFACPTKTPLLLVAQNWTSASGTSGEAFYNYNNQAANDNRVPYPYPMLDANGGIFANKSSQLSYFNRCTYYTDSLSINNMNSFLQNNIPTKAGTNFIRWIPSANVSSLLDAAKQKVKYNAVWAETPNTASDNKKINSSGAVGFSYLPASFNIANVTLNNSGLQSIPFGKNTSLNIGVRDQSNSTKNWKVDAQLSWRSPNVPSNAYIQIGNPIRVTKNTNNGTSPYNQNTDLKPVNGPLGTANTKITTTPITIINNNGSTVLNGVYDFDLGNVSLVLPDSQSVAVGSYSATVTWNLVIAP</sequence>
<proteinExistence type="predicted"/>
<protein>
    <recommendedName>
        <fullName evidence="4">Bacterial surface protein 26-residue</fullName>
    </recommendedName>
</protein>
<gene>
    <name evidence="2" type="ORF">RV14_GL001653</name>
</gene>
<comment type="caution">
    <text evidence="2">The sequence shown here is derived from an EMBL/GenBank/DDBJ whole genome shotgun (WGS) entry which is preliminary data.</text>
</comment>
<organism evidence="2 3">
    <name type="scientific">Enterococcus ratti</name>
    <dbReference type="NCBI Taxonomy" id="150033"/>
    <lineage>
        <taxon>Bacteria</taxon>
        <taxon>Bacillati</taxon>
        <taxon>Bacillota</taxon>
        <taxon>Bacilli</taxon>
        <taxon>Lactobacillales</taxon>
        <taxon>Enterococcaceae</taxon>
        <taxon>Enterococcus</taxon>
    </lineage>
</organism>
<keyword evidence="3" id="KW-1185">Reference proteome</keyword>